<comment type="function">
    <text evidence="9">Involved in the regulation of the intracellular balance of NAD and NADP, and is a key enzyme in the biosynthesis of NADP. Catalyzes specifically the phosphorylation on 2'-hydroxyl of the adenosine moiety of NAD to yield NADP.</text>
</comment>
<name>A0A4T2BZG1_9MICO</name>
<evidence type="ECO:0000256" key="6">
    <source>
        <dbReference type="ARBA" id="ARBA00022857"/>
    </source>
</evidence>
<evidence type="ECO:0000256" key="1">
    <source>
        <dbReference type="ARBA" id="ARBA00022490"/>
    </source>
</evidence>
<gene>
    <name evidence="9" type="primary">nadK</name>
    <name evidence="10" type="ORF">D4765_11115</name>
</gene>
<dbReference type="Pfam" id="PF01513">
    <property type="entry name" value="NAD_kinase"/>
    <property type="match status" value="1"/>
</dbReference>
<feature type="binding site" evidence="9">
    <location>
        <position position="201"/>
    </location>
    <ligand>
        <name>NAD(+)</name>
        <dbReference type="ChEBI" id="CHEBI:57540"/>
    </ligand>
</feature>
<dbReference type="InterPro" id="IPR017437">
    <property type="entry name" value="ATP-NAD_kinase_PpnK-typ_C"/>
</dbReference>
<dbReference type="GO" id="GO:0003951">
    <property type="term" value="F:NAD+ kinase activity"/>
    <property type="evidence" value="ECO:0007669"/>
    <property type="project" value="UniProtKB-UniRule"/>
</dbReference>
<dbReference type="InterPro" id="IPR017438">
    <property type="entry name" value="ATP-NAD_kinase_N"/>
</dbReference>
<dbReference type="GO" id="GO:0051287">
    <property type="term" value="F:NAD binding"/>
    <property type="evidence" value="ECO:0007669"/>
    <property type="project" value="UniProtKB-ARBA"/>
</dbReference>
<dbReference type="NCBIfam" id="NF002892">
    <property type="entry name" value="PRK03372.1"/>
    <property type="match status" value="1"/>
</dbReference>
<organism evidence="10 11">
    <name type="scientific">Subtercola vilae</name>
    <dbReference type="NCBI Taxonomy" id="2056433"/>
    <lineage>
        <taxon>Bacteria</taxon>
        <taxon>Bacillati</taxon>
        <taxon>Actinomycetota</taxon>
        <taxon>Actinomycetes</taxon>
        <taxon>Micrococcales</taxon>
        <taxon>Microbacteriaceae</taxon>
        <taxon>Subtercola</taxon>
    </lineage>
</organism>
<keyword evidence="5 9" id="KW-0067">ATP-binding</keyword>
<evidence type="ECO:0000256" key="2">
    <source>
        <dbReference type="ARBA" id="ARBA00022679"/>
    </source>
</evidence>
<proteinExistence type="inferred from homology"/>
<dbReference type="FunFam" id="2.60.200.30:FF:000007">
    <property type="entry name" value="NAD kinase"/>
    <property type="match status" value="1"/>
</dbReference>
<feature type="active site" description="Proton acceptor" evidence="9">
    <location>
        <position position="91"/>
    </location>
</feature>
<dbReference type="Gene3D" id="3.40.50.10330">
    <property type="entry name" value="Probable inorganic polyphosphate/atp-NAD kinase, domain 1"/>
    <property type="match status" value="1"/>
</dbReference>
<keyword evidence="6 9" id="KW-0521">NADP</keyword>
<evidence type="ECO:0000313" key="11">
    <source>
        <dbReference type="Proteomes" id="UP000306192"/>
    </source>
</evidence>
<dbReference type="SUPFAM" id="SSF111331">
    <property type="entry name" value="NAD kinase/diacylglycerol kinase-like"/>
    <property type="match status" value="1"/>
</dbReference>
<feature type="binding site" evidence="9">
    <location>
        <position position="182"/>
    </location>
    <ligand>
        <name>NAD(+)</name>
        <dbReference type="ChEBI" id="CHEBI:57540"/>
    </ligand>
</feature>
<comment type="catalytic activity">
    <reaction evidence="8 9">
        <text>NAD(+) + ATP = ADP + NADP(+) + H(+)</text>
        <dbReference type="Rhea" id="RHEA:18629"/>
        <dbReference type="ChEBI" id="CHEBI:15378"/>
        <dbReference type="ChEBI" id="CHEBI:30616"/>
        <dbReference type="ChEBI" id="CHEBI:57540"/>
        <dbReference type="ChEBI" id="CHEBI:58349"/>
        <dbReference type="ChEBI" id="CHEBI:456216"/>
        <dbReference type="EC" id="2.7.1.23"/>
    </reaction>
</comment>
<dbReference type="Proteomes" id="UP000306192">
    <property type="component" value="Unassembled WGS sequence"/>
</dbReference>
<feature type="binding site" evidence="9">
    <location>
        <begin position="212"/>
        <end position="217"/>
    </location>
    <ligand>
        <name>NAD(+)</name>
        <dbReference type="ChEBI" id="CHEBI:57540"/>
    </ligand>
</feature>
<evidence type="ECO:0000256" key="8">
    <source>
        <dbReference type="ARBA" id="ARBA00047925"/>
    </source>
</evidence>
<dbReference type="GO" id="GO:0019674">
    <property type="term" value="P:NAD+ metabolic process"/>
    <property type="evidence" value="ECO:0007669"/>
    <property type="project" value="InterPro"/>
</dbReference>
<dbReference type="GO" id="GO:0006741">
    <property type="term" value="P:NADP+ biosynthetic process"/>
    <property type="evidence" value="ECO:0007669"/>
    <property type="project" value="UniProtKB-UniRule"/>
</dbReference>
<dbReference type="OrthoDB" id="9774737at2"/>
<comment type="cofactor">
    <cofactor evidence="9">
        <name>a divalent metal cation</name>
        <dbReference type="ChEBI" id="CHEBI:60240"/>
    </cofactor>
</comment>
<keyword evidence="4 9" id="KW-0418">Kinase</keyword>
<dbReference type="GO" id="GO:0005524">
    <property type="term" value="F:ATP binding"/>
    <property type="evidence" value="ECO:0007669"/>
    <property type="project" value="UniProtKB-KW"/>
</dbReference>
<reference evidence="10 11" key="1">
    <citation type="journal article" date="2019" name="Microorganisms">
        <title>Systematic Affiliation and Genome Analysis of Subtercola vilae DB165(T) with Particular Emphasis on Cold Adaptation of an Isolate from a High-Altitude Cold Volcano Lake.</title>
        <authorList>
            <person name="Villalobos A.S."/>
            <person name="Wiese J."/>
            <person name="Imhoff J.F."/>
            <person name="Dorador C."/>
            <person name="Keller A."/>
            <person name="Hentschel U."/>
        </authorList>
    </citation>
    <scope>NUCLEOTIDE SEQUENCE [LARGE SCALE GENOMIC DNA]</scope>
    <source>
        <strain evidence="10 11">DB165</strain>
    </source>
</reference>
<feature type="binding site" evidence="9">
    <location>
        <begin position="91"/>
        <end position="92"/>
    </location>
    <ligand>
        <name>NAD(+)</name>
        <dbReference type="ChEBI" id="CHEBI:57540"/>
    </ligand>
</feature>
<feature type="binding site" evidence="9">
    <location>
        <begin position="171"/>
        <end position="172"/>
    </location>
    <ligand>
        <name>NAD(+)</name>
        <dbReference type="ChEBI" id="CHEBI:57540"/>
    </ligand>
</feature>
<dbReference type="Gene3D" id="2.60.200.30">
    <property type="entry name" value="Probable inorganic polyphosphate/atp-NAD kinase, domain 2"/>
    <property type="match status" value="1"/>
</dbReference>
<keyword evidence="7 9" id="KW-0520">NAD</keyword>
<protein>
    <recommendedName>
        <fullName evidence="9">NAD kinase</fullName>
        <ecNumber evidence="9">2.7.1.23</ecNumber>
    </recommendedName>
    <alternativeName>
        <fullName evidence="9">ATP-dependent NAD kinase</fullName>
    </alternativeName>
</protein>
<evidence type="ECO:0000256" key="3">
    <source>
        <dbReference type="ARBA" id="ARBA00022741"/>
    </source>
</evidence>
<keyword evidence="3 9" id="KW-0547">Nucleotide-binding</keyword>
<dbReference type="InterPro" id="IPR016064">
    <property type="entry name" value="NAD/diacylglycerol_kinase_sf"/>
</dbReference>
<dbReference type="EMBL" id="QYRT01000020">
    <property type="protein sequence ID" value="TIH35266.1"/>
    <property type="molecule type" value="Genomic_DNA"/>
</dbReference>
<evidence type="ECO:0000256" key="9">
    <source>
        <dbReference type="HAMAP-Rule" id="MF_00361"/>
    </source>
</evidence>
<dbReference type="HAMAP" id="MF_00361">
    <property type="entry name" value="NAD_kinase"/>
    <property type="match status" value="1"/>
</dbReference>
<dbReference type="PANTHER" id="PTHR20275">
    <property type="entry name" value="NAD KINASE"/>
    <property type="match status" value="1"/>
</dbReference>
<dbReference type="EC" id="2.7.1.23" evidence="9"/>
<comment type="caution">
    <text evidence="9">Lacks conserved residue(s) required for the propagation of feature annotation.</text>
</comment>
<comment type="subcellular location">
    <subcellularLocation>
        <location evidence="9">Cytoplasm</location>
    </subcellularLocation>
</comment>
<sequence>MVRPRSFSGRSTHPVTSTRFILVVLHTGRGDSVEAAMRVCDQLAASGVTPVLSPSDLADIADHLSDPSVIAVLGEDVELGELELVIVLGGDGTILRAAEVVRGCSVPLLGVNLGHVGFLAESEREELGASVERVLSGDYTVEERMTIDIVVTGTNHDTGDTEILYEGWALNEATVEKASRERMIEVVIEVDGRPLSTFGCDGVVMATPTGSTAYSFSAGGPIVWPSLDALLFVPLSPHALFSRALVIGPDSVLAVELLERTPGAGVLWCDGRRGFDLPQGARVESRRSSVPVRLARLTHGPFSDRLVQKFSLPVEGWRGPVTRDEVGEAR</sequence>
<dbReference type="RefSeq" id="WP_136642367.1">
    <property type="nucleotide sequence ID" value="NZ_QYRT01000020.1"/>
</dbReference>
<keyword evidence="1 9" id="KW-0963">Cytoplasm</keyword>
<evidence type="ECO:0000256" key="4">
    <source>
        <dbReference type="ARBA" id="ARBA00022777"/>
    </source>
</evidence>
<dbReference type="Pfam" id="PF20143">
    <property type="entry name" value="NAD_kinase_C"/>
    <property type="match status" value="1"/>
</dbReference>
<evidence type="ECO:0000256" key="7">
    <source>
        <dbReference type="ARBA" id="ARBA00023027"/>
    </source>
</evidence>
<accession>A0A4T2BZG1</accession>
<dbReference type="PANTHER" id="PTHR20275:SF0">
    <property type="entry name" value="NAD KINASE"/>
    <property type="match status" value="1"/>
</dbReference>
<dbReference type="AlphaFoldDB" id="A0A4T2BZG1"/>
<comment type="caution">
    <text evidence="10">The sequence shown here is derived from an EMBL/GenBank/DDBJ whole genome shotgun (WGS) entry which is preliminary data.</text>
</comment>
<dbReference type="GO" id="GO:0005737">
    <property type="term" value="C:cytoplasm"/>
    <property type="evidence" value="ECO:0007669"/>
    <property type="project" value="UniProtKB-SubCell"/>
</dbReference>
<keyword evidence="11" id="KW-1185">Reference proteome</keyword>
<keyword evidence="2 9" id="KW-0808">Transferase</keyword>
<evidence type="ECO:0000313" key="10">
    <source>
        <dbReference type="EMBL" id="TIH35266.1"/>
    </source>
</evidence>
<evidence type="ECO:0000256" key="5">
    <source>
        <dbReference type="ARBA" id="ARBA00022840"/>
    </source>
</evidence>
<comment type="similarity">
    <text evidence="9">Belongs to the NAD kinase family.</text>
</comment>
<dbReference type="GO" id="GO:0046872">
    <property type="term" value="F:metal ion binding"/>
    <property type="evidence" value="ECO:0007669"/>
    <property type="project" value="UniProtKB-UniRule"/>
</dbReference>
<dbReference type="InterPro" id="IPR002504">
    <property type="entry name" value="NADK"/>
</dbReference>
<feature type="binding site" evidence="9">
    <location>
        <position position="96"/>
    </location>
    <ligand>
        <name>NAD(+)</name>
        <dbReference type="ChEBI" id="CHEBI:57540"/>
    </ligand>
</feature>